<accession>A0ACB9XXN5</accession>
<evidence type="ECO:0000313" key="2">
    <source>
        <dbReference type="Proteomes" id="UP001057452"/>
    </source>
</evidence>
<comment type="caution">
    <text evidence="1">The sequence shown here is derived from an EMBL/GenBank/DDBJ whole genome shotgun (WGS) entry which is preliminary data.</text>
</comment>
<sequence>MMRLTCELLLSVSRGKVNCQASLSLVSHGPQPINMSETPPTAAPSSSPGGGKTRSDENDDDDDKMEYCRVFIEVKKQDPWVNLSEEKRLMYVGLGLQMSITTG</sequence>
<dbReference type="Proteomes" id="UP001057452">
    <property type="component" value="Chromosome 2"/>
</dbReference>
<reference evidence="1" key="1">
    <citation type="submission" date="2022-05" db="EMBL/GenBank/DDBJ databases">
        <title>Chromosome-level genome of Chaenocephalus aceratus.</title>
        <authorList>
            <person name="Park H."/>
        </authorList>
    </citation>
    <scope>NUCLEOTIDE SEQUENCE</scope>
    <source>
        <strain evidence="1">KU_202001</strain>
    </source>
</reference>
<dbReference type="EMBL" id="CM043786">
    <property type="protein sequence ID" value="KAI4831510.1"/>
    <property type="molecule type" value="Genomic_DNA"/>
</dbReference>
<name>A0ACB9XXN5_CHAAC</name>
<organism evidence="1 2">
    <name type="scientific">Chaenocephalus aceratus</name>
    <name type="common">Blackfin icefish</name>
    <name type="synonym">Chaenichthys aceratus</name>
    <dbReference type="NCBI Taxonomy" id="36190"/>
    <lineage>
        <taxon>Eukaryota</taxon>
        <taxon>Metazoa</taxon>
        <taxon>Chordata</taxon>
        <taxon>Craniata</taxon>
        <taxon>Vertebrata</taxon>
        <taxon>Euteleostomi</taxon>
        <taxon>Actinopterygii</taxon>
        <taxon>Neopterygii</taxon>
        <taxon>Teleostei</taxon>
        <taxon>Neoteleostei</taxon>
        <taxon>Acanthomorphata</taxon>
        <taxon>Eupercaria</taxon>
        <taxon>Perciformes</taxon>
        <taxon>Notothenioidei</taxon>
        <taxon>Channichthyidae</taxon>
        <taxon>Chaenocephalus</taxon>
    </lineage>
</organism>
<gene>
    <name evidence="1" type="ORF">KUCAC02_001049</name>
</gene>
<evidence type="ECO:0000313" key="1">
    <source>
        <dbReference type="EMBL" id="KAI4831510.1"/>
    </source>
</evidence>
<proteinExistence type="predicted"/>
<protein>
    <submittedName>
        <fullName evidence="1">Uncharacterized protein</fullName>
    </submittedName>
</protein>
<keyword evidence="2" id="KW-1185">Reference proteome</keyword>